<dbReference type="EMBL" id="SWFT01000149">
    <property type="protein sequence ID" value="KAA8897884.1"/>
    <property type="molecule type" value="Genomic_DNA"/>
</dbReference>
<dbReference type="InterPro" id="IPR000101">
    <property type="entry name" value="GGT_peptidase"/>
</dbReference>
<dbReference type="NCBIfam" id="TIGR00066">
    <property type="entry name" value="g_glut_trans"/>
    <property type="match status" value="1"/>
</dbReference>
<protein>
    <recommendedName>
        <fullName evidence="8">Glutathione hydrolase</fullName>
        <ecNumber evidence="8">2.3.2.2</ecNumber>
        <ecNumber evidence="8">3.4.19.13</ecNumber>
    </recommendedName>
    <alternativeName>
        <fullName evidence="8">Gamma-glutamyltransferase</fullName>
    </alternativeName>
    <alternativeName>
        <fullName evidence="8">Gamma-glutamyltranspeptidase</fullName>
    </alternativeName>
</protein>
<proteinExistence type="inferred from homology"/>
<dbReference type="FunFam" id="3.60.20.40:FF:000001">
    <property type="entry name" value="Gamma-glutamyltranspeptidase 1"/>
    <property type="match status" value="1"/>
</dbReference>
<dbReference type="PRINTS" id="PR01210">
    <property type="entry name" value="GGTRANSPTASE"/>
</dbReference>
<dbReference type="GO" id="GO:0000324">
    <property type="term" value="C:fungal-type vacuole"/>
    <property type="evidence" value="ECO:0007669"/>
    <property type="project" value="TreeGrafter"/>
</dbReference>
<organism evidence="9 10">
    <name type="scientific">Diutina rugosa</name>
    <name type="common">Yeast</name>
    <name type="synonym">Candida rugosa</name>
    <dbReference type="NCBI Taxonomy" id="5481"/>
    <lineage>
        <taxon>Eukaryota</taxon>
        <taxon>Fungi</taxon>
        <taxon>Dikarya</taxon>
        <taxon>Ascomycota</taxon>
        <taxon>Saccharomycotina</taxon>
        <taxon>Pichiomycetes</taxon>
        <taxon>Debaryomycetaceae</taxon>
        <taxon>Diutina</taxon>
    </lineage>
</organism>
<keyword evidence="8" id="KW-0012">Acyltransferase</keyword>
<evidence type="ECO:0000256" key="8">
    <source>
        <dbReference type="RuleBase" id="RU368068"/>
    </source>
</evidence>
<gene>
    <name evidence="9" type="ORF">DIURU_004737</name>
</gene>
<feature type="binding site" evidence="7">
    <location>
        <begin position="453"/>
        <end position="455"/>
    </location>
    <ligand>
        <name>L-glutamate</name>
        <dbReference type="ChEBI" id="CHEBI:29985"/>
    </ligand>
</feature>
<dbReference type="EC" id="2.3.2.2" evidence="8"/>
<evidence type="ECO:0000256" key="2">
    <source>
        <dbReference type="ARBA" id="ARBA00001089"/>
    </source>
</evidence>
<dbReference type="InterPro" id="IPR043137">
    <property type="entry name" value="GGT_ssub_C"/>
</dbReference>
<evidence type="ECO:0000313" key="9">
    <source>
        <dbReference type="EMBL" id="KAA8897884.1"/>
    </source>
</evidence>
<accession>A0A642UF25</accession>
<dbReference type="Gene3D" id="3.60.20.40">
    <property type="match status" value="1"/>
</dbReference>
<dbReference type="Gene3D" id="1.10.246.130">
    <property type="match status" value="1"/>
</dbReference>
<dbReference type="Pfam" id="PF01019">
    <property type="entry name" value="G_glu_transpept"/>
    <property type="match status" value="1"/>
</dbReference>
<dbReference type="GO" id="GO:0006751">
    <property type="term" value="P:glutathione catabolic process"/>
    <property type="evidence" value="ECO:0007669"/>
    <property type="project" value="UniProtKB-UniRule"/>
</dbReference>
<keyword evidence="10" id="KW-1185">Reference proteome</keyword>
<evidence type="ECO:0000256" key="3">
    <source>
        <dbReference type="ARBA" id="ARBA00005115"/>
    </source>
</evidence>
<dbReference type="RefSeq" id="XP_034010141.1">
    <property type="nucleotide sequence ID" value="XM_034157643.1"/>
</dbReference>
<comment type="pathway">
    <text evidence="3 8">Sulfur metabolism; glutathione metabolism.</text>
</comment>
<feature type="binding site" evidence="7">
    <location>
        <position position="152"/>
    </location>
    <ligand>
        <name>L-glutamate</name>
        <dbReference type="ChEBI" id="CHEBI:29985"/>
    </ligand>
</feature>
<dbReference type="EC" id="3.4.19.13" evidence="8"/>
<comment type="caution">
    <text evidence="9">The sequence shown here is derived from an EMBL/GenBank/DDBJ whole genome shotgun (WGS) entry which is preliminary data.</text>
</comment>
<evidence type="ECO:0000256" key="6">
    <source>
        <dbReference type="PIRSR" id="PIRSR600101-1"/>
    </source>
</evidence>
<evidence type="ECO:0000256" key="7">
    <source>
        <dbReference type="PIRSR" id="PIRSR600101-2"/>
    </source>
</evidence>
<dbReference type="GO" id="GO:0036374">
    <property type="term" value="F:glutathione hydrolase activity"/>
    <property type="evidence" value="ECO:0007669"/>
    <property type="project" value="UniProtKB-UniRule"/>
</dbReference>
<comment type="catalytic activity">
    <reaction evidence="1 8">
        <text>an S-substituted glutathione + H2O = an S-substituted L-cysteinylglycine + L-glutamate</text>
        <dbReference type="Rhea" id="RHEA:59468"/>
        <dbReference type="ChEBI" id="CHEBI:15377"/>
        <dbReference type="ChEBI" id="CHEBI:29985"/>
        <dbReference type="ChEBI" id="CHEBI:90779"/>
        <dbReference type="ChEBI" id="CHEBI:143103"/>
        <dbReference type="EC" id="3.4.19.13"/>
    </reaction>
</comment>
<feature type="active site" description="Nucleophile" evidence="6">
    <location>
        <position position="435"/>
    </location>
</feature>
<keyword evidence="8" id="KW-0808">Transferase</keyword>
<sequence length="630" mass="70181">MTKPAPSRRPWRLRFLYFAVWLVALVTLASYRYRLATGPAPAVPLDPIRELDPYQALSLHLESDPLRDGLGKPTINPDPKHVARGRQAMVACDVPLCSTMGKDILRQGGNAADAAITVALCIGSVNSHSSGIGGGGFILSKNGDDVISIDAREAAPKAASKHMYDEFPLYSIIGGRAVAVPGELKGLWNLYQHHSSGNLTWKQLFEPVIKLNREGWPCSVLFELILQVENEQVFSLAPQLKEGWDFIFRDDGSMLHRDDWIKRPNYADTLEKIAESGSADIFYDPDGELVKGMVASAKRSGGLIVAQDFANYDVVVEKPISTVINFPQGSKTVYTARGVSSGLAMIAGLKFFTRVFKNDGPSLYLHKLIESFKWLAAIRTRFGDTEDVYKEKLIKNYTSDAWIDSVFAENKYSDDHTFDWSSYGPEYEMASSMGTAHFSVVDKHNNSVAMTTTVNLLFGSLVYDNRTGIILNNEMDDFSMPQRPNSFNLTPSVHNFIRPHKRPLSSTSPTIIVDKHGRPEMVIGCAGGSRIPTAVLQAIIGVYFYNYTMLEAIAYPRLHHQLIPEAVMVENRTVLNELYPKAEAALRKRNHTILESGTLSAMNGIRWSEEDQQYHGVSDFWRKMGRADGY</sequence>
<dbReference type="InterPro" id="IPR029055">
    <property type="entry name" value="Ntn_hydrolases_N"/>
</dbReference>
<comment type="catalytic activity">
    <reaction evidence="2 8">
        <text>glutathione + H2O = L-cysteinylglycine + L-glutamate</text>
        <dbReference type="Rhea" id="RHEA:28807"/>
        <dbReference type="ChEBI" id="CHEBI:15377"/>
        <dbReference type="ChEBI" id="CHEBI:29985"/>
        <dbReference type="ChEBI" id="CHEBI:57925"/>
        <dbReference type="ChEBI" id="CHEBI:61694"/>
        <dbReference type="EC" id="3.4.19.13"/>
    </reaction>
</comment>
<comment type="catalytic activity">
    <reaction evidence="5 8">
        <text>an N-terminal (5-L-glutamyl)-[peptide] + an alpha-amino acid = 5-L-glutamyl amino acid + an N-terminal L-alpha-aminoacyl-[peptide]</text>
        <dbReference type="Rhea" id="RHEA:23904"/>
        <dbReference type="Rhea" id="RHEA-COMP:9780"/>
        <dbReference type="Rhea" id="RHEA-COMP:9795"/>
        <dbReference type="ChEBI" id="CHEBI:77644"/>
        <dbReference type="ChEBI" id="CHEBI:78597"/>
        <dbReference type="ChEBI" id="CHEBI:78599"/>
        <dbReference type="ChEBI" id="CHEBI:78608"/>
        <dbReference type="EC" id="2.3.2.2"/>
    </reaction>
</comment>
<name>A0A642UF25_DIURU</name>
<feature type="binding site" evidence="7">
    <location>
        <position position="528"/>
    </location>
    <ligand>
        <name>L-glutamate</name>
        <dbReference type="ChEBI" id="CHEBI:29985"/>
    </ligand>
</feature>
<feature type="binding site" evidence="7">
    <location>
        <begin position="505"/>
        <end position="506"/>
    </location>
    <ligand>
        <name>L-glutamate</name>
        <dbReference type="ChEBI" id="CHEBI:29985"/>
    </ligand>
</feature>
<dbReference type="AlphaFoldDB" id="A0A642UF25"/>
<comment type="function">
    <text evidence="8">Cleaves the gamma-glutamyl peptide bond of glutathione and glutathione conjugates.</text>
</comment>
<dbReference type="SUPFAM" id="SSF56235">
    <property type="entry name" value="N-terminal nucleophile aminohydrolases (Ntn hydrolases)"/>
    <property type="match status" value="1"/>
</dbReference>
<dbReference type="Proteomes" id="UP000449547">
    <property type="component" value="Unassembled WGS sequence"/>
</dbReference>
<keyword evidence="8" id="KW-0378">Hydrolase</keyword>
<evidence type="ECO:0000256" key="4">
    <source>
        <dbReference type="ARBA" id="ARBA00009381"/>
    </source>
</evidence>
<dbReference type="OMA" id="APACTTH"/>
<dbReference type="PANTHER" id="PTHR11686">
    <property type="entry name" value="GAMMA GLUTAMYL TRANSPEPTIDASE"/>
    <property type="match status" value="1"/>
</dbReference>
<dbReference type="OrthoDB" id="1081007at2759"/>
<reference evidence="9 10" key="1">
    <citation type="submission" date="2019-07" db="EMBL/GenBank/DDBJ databases">
        <title>Genome assembly of two rare yeast pathogens: Diutina rugosa and Trichomonascus ciferrii.</title>
        <authorList>
            <person name="Mixao V."/>
            <person name="Saus E."/>
            <person name="Hansen A."/>
            <person name="Lass-Flor C."/>
            <person name="Gabaldon T."/>
        </authorList>
    </citation>
    <scope>NUCLEOTIDE SEQUENCE [LARGE SCALE GENOMIC DNA]</scope>
    <source>
        <strain evidence="9 10">CBS 613</strain>
    </source>
</reference>
<dbReference type="PANTHER" id="PTHR11686:SF9">
    <property type="entry name" value="RE13973P"/>
    <property type="match status" value="1"/>
</dbReference>
<evidence type="ECO:0000313" key="10">
    <source>
        <dbReference type="Proteomes" id="UP000449547"/>
    </source>
</evidence>
<dbReference type="InterPro" id="IPR043138">
    <property type="entry name" value="GGT_lsub"/>
</dbReference>
<feature type="binding site" evidence="7">
    <location>
        <position position="477"/>
    </location>
    <ligand>
        <name>L-glutamate</name>
        <dbReference type="ChEBI" id="CHEBI:29985"/>
    </ligand>
</feature>
<dbReference type="GO" id="GO:0005886">
    <property type="term" value="C:plasma membrane"/>
    <property type="evidence" value="ECO:0007669"/>
    <property type="project" value="TreeGrafter"/>
</dbReference>
<evidence type="ECO:0000256" key="1">
    <source>
        <dbReference type="ARBA" id="ARBA00001049"/>
    </source>
</evidence>
<dbReference type="UniPathway" id="UPA00204"/>
<dbReference type="GO" id="GO:0103068">
    <property type="term" value="F:leukotriene C4 gamma-glutamyl transferase activity"/>
    <property type="evidence" value="ECO:0007669"/>
    <property type="project" value="UniProtKB-EC"/>
</dbReference>
<dbReference type="VEuPathDB" id="FungiDB:DIURU_004737"/>
<comment type="similarity">
    <text evidence="4">Belongs to the gamma-glutamyltransferase family.</text>
</comment>
<dbReference type="GeneID" id="54783388"/>
<evidence type="ECO:0000256" key="5">
    <source>
        <dbReference type="ARBA" id="ARBA00047417"/>
    </source>
</evidence>